<dbReference type="FunFam" id="1.25.40.10:FF:000381">
    <property type="entry name" value="Pentatricopeptide repeat-containing protein"/>
    <property type="match status" value="1"/>
</dbReference>
<dbReference type="InterPro" id="IPR046960">
    <property type="entry name" value="PPR_At4g14850-like_plant"/>
</dbReference>
<dbReference type="GO" id="GO:0003723">
    <property type="term" value="F:RNA binding"/>
    <property type="evidence" value="ECO:0007669"/>
    <property type="project" value="InterPro"/>
</dbReference>
<comment type="caution">
    <text evidence="3">The sequence shown here is derived from an EMBL/GenBank/DDBJ whole genome shotgun (WGS) entry which is preliminary data.</text>
</comment>
<dbReference type="InterPro" id="IPR046848">
    <property type="entry name" value="E_motif"/>
</dbReference>
<organism evidence="3 4">
    <name type="scientific">Rubroshorea leprosula</name>
    <dbReference type="NCBI Taxonomy" id="152421"/>
    <lineage>
        <taxon>Eukaryota</taxon>
        <taxon>Viridiplantae</taxon>
        <taxon>Streptophyta</taxon>
        <taxon>Embryophyta</taxon>
        <taxon>Tracheophyta</taxon>
        <taxon>Spermatophyta</taxon>
        <taxon>Magnoliopsida</taxon>
        <taxon>eudicotyledons</taxon>
        <taxon>Gunneridae</taxon>
        <taxon>Pentapetalae</taxon>
        <taxon>rosids</taxon>
        <taxon>malvids</taxon>
        <taxon>Malvales</taxon>
        <taxon>Dipterocarpaceae</taxon>
        <taxon>Rubroshorea</taxon>
    </lineage>
</organism>
<dbReference type="Pfam" id="PF20431">
    <property type="entry name" value="E_motif"/>
    <property type="match status" value="1"/>
</dbReference>
<dbReference type="NCBIfam" id="TIGR00756">
    <property type="entry name" value="PPR"/>
    <property type="match status" value="4"/>
</dbReference>
<keyword evidence="4" id="KW-1185">Reference proteome</keyword>
<gene>
    <name evidence="3" type="ORF">SLEP1_g2049</name>
</gene>
<dbReference type="EMBL" id="BPVZ01000002">
    <property type="protein sequence ID" value="GKU87689.1"/>
    <property type="molecule type" value="Genomic_DNA"/>
</dbReference>
<feature type="repeat" description="PPR" evidence="2">
    <location>
        <begin position="68"/>
        <end position="102"/>
    </location>
</feature>
<dbReference type="PROSITE" id="PS51375">
    <property type="entry name" value="PPR"/>
    <property type="match status" value="4"/>
</dbReference>
<accession>A0AAV5HPZ1</accession>
<name>A0AAV5HPZ1_9ROSI</name>
<sequence length="688" mass="76997">MDLRQIVAALRHCGRLQASRHGKSFHSHLIKTGFSRDIFMANNLIYMYVDLVLFSDAHQLFDEMPERNIVTWTTMVSAYVNNGRVYEALRLYRQMLASESQVPNGFLYSAVLKACGFLGDLELGRLIHERIFRDRLDYDVVLMNALLDMYVKCGSLSAAKRVFNEIPSPNSTSWNTIISGYCKAGLMDEALNLFHQMPEKNAVSWNSIIAGFVDNGSLRAFEFLSMMHRDGLKLDVFTLPCVLKSCSCLGSLTMGEQIHCYALKSGLEYNCFTVSALVDMYSNFNVLNEARSLFNQYTRHGASICISLALWNSMLSGYVVNKDNIAAIHMLSEIYFSGTCFDCCTFSNAVKLCINVLNFRLGCQVHGLIVTYGYGLDMIVGSILIDLYVQLGNIRDALSIFHRLPAKDVIAWSGLIGKCAKVGFYSLAFVLFRDMVNLGLQVDQFVISSILKSCSSLASLVSGKQVHAFCVKSGYESEEVIVTSLIDMYSKCGDIDPALVLFYFTPKRDIVSWTGMIVGCGQNGRAEQAVEFFHEMKRTGLKPNEVTFLSVLSACRHAGLVEQAWIIFKSMKPEHGIDPLMEHYHCMVDILGQAGRFQEAEELIAEMPFEPDKTIWGPMLVACGIHKNTKLVPIIAKRLIATSPLDPSLYVMLANVYATLGMWDSLDEVRRAAKELDSKESGMSWIET</sequence>
<keyword evidence="1" id="KW-0677">Repeat</keyword>
<proteinExistence type="predicted"/>
<dbReference type="GO" id="GO:0009451">
    <property type="term" value="P:RNA modification"/>
    <property type="evidence" value="ECO:0007669"/>
    <property type="project" value="InterPro"/>
</dbReference>
<dbReference type="FunFam" id="1.25.40.10:FF:002091">
    <property type="entry name" value="Pentatricopeptide repeat-containing protein At4g08210"/>
    <property type="match status" value="1"/>
</dbReference>
<reference evidence="3 4" key="1">
    <citation type="journal article" date="2021" name="Commun. Biol.">
        <title>The genome of Shorea leprosula (Dipterocarpaceae) highlights the ecological relevance of drought in aseasonal tropical rainforests.</title>
        <authorList>
            <person name="Ng K.K.S."/>
            <person name="Kobayashi M.J."/>
            <person name="Fawcett J.A."/>
            <person name="Hatakeyama M."/>
            <person name="Paape T."/>
            <person name="Ng C.H."/>
            <person name="Ang C.C."/>
            <person name="Tnah L.H."/>
            <person name="Lee C.T."/>
            <person name="Nishiyama T."/>
            <person name="Sese J."/>
            <person name="O'Brien M.J."/>
            <person name="Copetti D."/>
            <person name="Mohd Noor M.I."/>
            <person name="Ong R.C."/>
            <person name="Putra M."/>
            <person name="Sireger I.Z."/>
            <person name="Indrioko S."/>
            <person name="Kosugi Y."/>
            <person name="Izuno A."/>
            <person name="Isagi Y."/>
            <person name="Lee S.L."/>
            <person name="Shimizu K.K."/>
        </authorList>
    </citation>
    <scope>NUCLEOTIDE SEQUENCE [LARGE SCALE GENOMIC DNA]</scope>
    <source>
        <strain evidence="3">214</strain>
    </source>
</reference>
<dbReference type="AlphaFoldDB" id="A0AAV5HPZ1"/>
<dbReference type="Pfam" id="PF13041">
    <property type="entry name" value="PPR_2"/>
    <property type="match status" value="2"/>
</dbReference>
<dbReference type="PANTHER" id="PTHR47926">
    <property type="entry name" value="PENTATRICOPEPTIDE REPEAT-CONTAINING PROTEIN"/>
    <property type="match status" value="1"/>
</dbReference>
<evidence type="ECO:0000313" key="3">
    <source>
        <dbReference type="EMBL" id="GKU87689.1"/>
    </source>
</evidence>
<dbReference type="PANTHER" id="PTHR47926:SF342">
    <property type="entry name" value="TETRATRICOPEPTIDE-LIKE HELICAL DOMAIN-CONTAINING PROTEIN-RELATED"/>
    <property type="match status" value="1"/>
</dbReference>
<dbReference type="Gene3D" id="1.25.40.10">
    <property type="entry name" value="Tetratricopeptide repeat domain"/>
    <property type="match status" value="5"/>
</dbReference>
<evidence type="ECO:0000256" key="2">
    <source>
        <dbReference type="PROSITE-ProRule" id="PRU00708"/>
    </source>
</evidence>
<feature type="repeat" description="PPR" evidence="2">
    <location>
        <begin position="408"/>
        <end position="442"/>
    </location>
</feature>
<dbReference type="Pfam" id="PF12854">
    <property type="entry name" value="PPR_1"/>
    <property type="match status" value="1"/>
</dbReference>
<protein>
    <recommendedName>
        <fullName evidence="5">Pentatricopeptide repeat-containing protein</fullName>
    </recommendedName>
</protein>
<evidence type="ECO:0000256" key="1">
    <source>
        <dbReference type="ARBA" id="ARBA00022737"/>
    </source>
</evidence>
<dbReference type="FunFam" id="1.25.40.10:FF:000285">
    <property type="entry name" value="Pentatricopeptide repeat-containing protein, chloroplastic"/>
    <property type="match status" value="1"/>
</dbReference>
<evidence type="ECO:0000313" key="4">
    <source>
        <dbReference type="Proteomes" id="UP001054252"/>
    </source>
</evidence>
<evidence type="ECO:0008006" key="5">
    <source>
        <dbReference type="Google" id="ProtNLM"/>
    </source>
</evidence>
<dbReference type="InterPro" id="IPR011990">
    <property type="entry name" value="TPR-like_helical_dom_sf"/>
</dbReference>
<feature type="repeat" description="PPR" evidence="2">
    <location>
        <begin position="170"/>
        <end position="204"/>
    </location>
</feature>
<dbReference type="FunFam" id="1.25.40.10:FF:000442">
    <property type="entry name" value="Pentatricopeptide repeat-containing protein At3g49710"/>
    <property type="match status" value="1"/>
</dbReference>
<dbReference type="FunFam" id="1.25.40.10:FF:000243">
    <property type="entry name" value="Pentatricopeptide repeat-containing protein chloroplastic"/>
    <property type="match status" value="1"/>
</dbReference>
<dbReference type="Proteomes" id="UP001054252">
    <property type="component" value="Unassembled WGS sequence"/>
</dbReference>
<dbReference type="Pfam" id="PF01535">
    <property type="entry name" value="PPR"/>
    <property type="match status" value="7"/>
</dbReference>
<feature type="repeat" description="PPR" evidence="2">
    <location>
        <begin position="509"/>
        <end position="543"/>
    </location>
</feature>
<dbReference type="InterPro" id="IPR002885">
    <property type="entry name" value="PPR_rpt"/>
</dbReference>
<dbReference type="SUPFAM" id="SSF48452">
    <property type="entry name" value="TPR-like"/>
    <property type="match status" value="1"/>
</dbReference>